<gene>
    <name evidence="1" type="ORF">POL58_42660</name>
</gene>
<accession>A0ABT5BNM1</accession>
<evidence type="ECO:0000313" key="2">
    <source>
        <dbReference type="Proteomes" id="UP001217838"/>
    </source>
</evidence>
<organism evidence="1 2">
    <name type="scientific">Nannocystis radixulma</name>
    <dbReference type="NCBI Taxonomy" id="2995305"/>
    <lineage>
        <taxon>Bacteria</taxon>
        <taxon>Pseudomonadati</taxon>
        <taxon>Myxococcota</taxon>
        <taxon>Polyangia</taxon>
        <taxon>Nannocystales</taxon>
        <taxon>Nannocystaceae</taxon>
        <taxon>Nannocystis</taxon>
    </lineage>
</organism>
<name>A0ABT5BNM1_9BACT</name>
<reference evidence="1 2" key="1">
    <citation type="submission" date="2022-11" db="EMBL/GenBank/DDBJ databases">
        <title>Minimal conservation of predation-associated metabolite biosynthetic gene clusters underscores biosynthetic potential of Myxococcota including descriptions for ten novel species: Archangium lansinium sp. nov., Myxococcus landrumus sp. nov., Nannocystis bai.</title>
        <authorList>
            <person name="Ahearne A."/>
            <person name="Stevens C."/>
            <person name="Dowd S."/>
        </authorList>
    </citation>
    <scope>NUCLEOTIDE SEQUENCE [LARGE SCALE GENOMIC DNA]</scope>
    <source>
        <strain evidence="1 2">NCELM</strain>
    </source>
</reference>
<comment type="caution">
    <text evidence="1">The sequence shown here is derived from an EMBL/GenBank/DDBJ whole genome shotgun (WGS) entry which is preliminary data.</text>
</comment>
<proteinExistence type="predicted"/>
<dbReference type="Proteomes" id="UP001217838">
    <property type="component" value="Unassembled WGS sequence"/>
</dbReference>
<sequence>MLNLDGLVAAVQRSVAEAANALAARNIELFHSYFEAADGGQAADGVAAAAEALAASQAARAATDPAEAQQKIAAAAEALERAAEALKSRRGGDGPLRPRTTAIQYPHMTKDGPGVHTVHVPLIALAPISFAQLTELRLKTDLELSVQGESVIAGVPAGPRATGGEADGEQTERRAATLEIVLGELPSSQGLRLIIEGYERALRAQIPG</sequence>
<dbReference type="EMBL" id="JAQNDN010000024">
    <property type="protein sequence ID" value="MDC0674526.1"/>
    <property type="molecule type" value="Genomic_DNA"/>
</dbReference>
<evidence type="ECO:0000313" key="1">
    <source>
        <dbReference type="EMBL" id="MDC0674526.1"/>
    </source>
</evidence>
<keyword evidence="2" id="KW-1185">Reference proteome</keyword>
<protein>
    <submittedName>
        <fullName evidence="1">DUF2589 domain-containing protein</fullName>
    </submittedName>
</protein>
<dbReference type="RefSeq" id="WP_272008851.1">
    <property type="nucleotide sequence ID" value="NZ_JAQNDN010000024.1"/>
</dbReference>